<feature type="binding site" evidence="5">
    <location>
        <position position="73"/>
    </location>
    <ligand>
        <name>substrate</name>
    </ligand>
</feature>
<dbReference type="InterPro" id="IPR027475">
    <property type="entry name" value="Asparaginase/glutaminase_AS2"/>
</dbReference>
<dbReference type="InterPro" id="IPR006034">
    <property type="entry name" value="Asparaginase/glutaminase-like"/>
</dbReference>
<dbReference type="EC" id="3.5.1.1" evidence="2"/>
<dbReference type="InterPro" id="IPR041725">
    <property type="entry name" value="L-asparaginase_I"/>
</dbReference>
<comment type="similarity">
    <text evidence="1">Belongs to the asparaginase 1 family.</text>
</comment>
<feature type="active site" evidence="7">
    <location>
        <position position="104"/>
    </location>
</feature>
<evidence type="ECO:0000256" key="3">
    <source>
        <dbReference type="ARBA" id="ARBA00022801"/>
    </source>
</evidence>
<dbReference type="PANTHER" id="PTHR11707">
    <property type="entry name" value="L-ASPARAGINASE"/>
    <property type="match status" value="1"/>
</dbReference>
<protein>
    <recommendedName>
        <fullName evidence="2">asparaginase</fullName>
        <ecNumber evidence="2">3.5.1.1</ecNumber>
    </recommendedName>
</protein>
<dbReference type="GO" id="GO:0009066">
    <property type="term" value="P:aspartate family amino acid metabolic process"/>
    <property type="evidence" value="ECO:0007669"/>
    <property type="project" value="UniProtKB-ARBA"/>
</dbReference>
<dbReference type="InterPro" id="IPR036152">
    <property type="entry name" value="Asp/glu_Ase-like_sf"/>
</dbReference>
<dbReference type="InterPro" id="IPR006033">
    <property type="entry name" value="AsnA_fam"/>
</dbReference>
<evidence type="ECO:0000313" key="10">
    <source>
        <dbReference type="EMBL" id="TPE42104.1"/>
    </source>
</evidence>
<dbReference type="CDD" id="cd08963">
    <property type="entry name" value="L-asparaginase_I"/>
    <property type="match status" value="1"/>
</dbReference>
<sequence>MQVVKVDIDTAAPLHPEASILIIYTGGTVGMVFDEKEQHLVPFNFSQITEHVPELRQFNYLLTVLSIEPAIDSSNVSVKDWLMLARLIEENYELYDGFVVLHGTDTMAYSASAVSYLLENLQKPVIFTGAQVPIGRIRTDARENLITALQIAATKKDGRSVVPEVCIYFRNLLLRGNRSKKVESSHFDAFKSDNYPPLAETGIDIEYSYEHILQHPQQPFKVHHALNDNVVILRLFPGITPQVVQSILQASGLQGVVLETFGSGNAPTVPWFLDLLQEAVSRGILILNVSQCDEGRVDQGRYETSKHLLNMGIIGGVDITTEAAISKLMYVLAQQELSHLERMSLLQQNLRGEISL</sequence>
<dbReference type="PIRSF" id="PIRSF500176">
    <property type="entry name" value="L_ASNase"/>
    <property type="match status" value="1"/>
</dbReference>
<dbReference type="InterPro" id="IPR020827">
    <property type="entry name" value="Asparaginase/glutaminase_AS1"/>
</dbReference>
<gene>
    <name evidence="10" type="ORF">FJM65_18635</name>
</gene>
<dbReference type="Pfam" id="PF00710">
    <property type="entry name" value="Asparaginase"/>
    <property type="match status" value="1"/>
</dbReference>
<dbReference type="PRINTS" id="PR00139">
    <property type="entry name" value="ASNGLNASE"/>
</dbReference>
<dbReference type="SMART" id="SM00870">
    <property type="entry name" value="Asparaginase"/>
    <property type="match status" value="1"/>
</dbReference>
<dbReference type="InterPro" id="IPR027474">
    <property type="entry name" value="L-asparaginase_N"/>
</dbReference>
<evidence type="ECO:0000256" key="2">
    <source>
        <dbReference type="ARBA" id="ARBA00012920"/>
    </source>
</evidence>
<feature type="binding site" evidence="5">
    <location>
        <begin position="104"/>
        <end position="105"/>
    </location>
    <ligand>
        <name>substrate</name>
    </ligand>
</feature>
<feature type="domain" description="L-asparaginase N-terminal" evidence="8">
    <location>
        <begin position="20"/>
        <end position="211"/>
    </location>
</feature>
<dbReference type="GO" id="GO:0004067">
    <property type="term" value="F:asparaginase activity"/>
    <property type="evidence" value="ECO:0007669"/>
    <property type="project" value="UniProtKB-UniRule"/>
</dbReference>
<evidence type="ECO:0000256" key="5">
    <source>
        <dbReference type="PIRSR" id="PIRSR001220-2"/>
    </source>
</evidence>
<dbReference type="RefSeq" id="WP_140623549.1">
    <property type="nucleotide sequence ID" value="NZ_VFRQ01000014.1"/>
</dbReference>
<evidence type="ECO:0000313" key="11">
    <source>
        <dbReference type="Proteomes" id="UP000316727"/>
    </source>
</evidence>
<dbReference type="PANTHER" id="PTHR11707:SF28">
    <property type="entry name" value="60 KDA LYSOPHOSPHOLIPASE"/>
    <property type="match status" value="1"/>
</dbReference>
<feature type="domain" description="Asparaginase/glutaminase C-terminal" evidence="9">
    <location>
        <begin position="229"/>
        <end position="336"/>
    </location>
</feature>
<reference evidence="10 11" key="1">
    <citation type="submission" date="2019-06" db="EMBL/GenBank/DDBJ databases">
        <title>A novel bacterium of genus Pontibacter, isolated from marine sediment.</title>
        <authorList>
            <person name="Huang H."/>
            <person name="Mo K."/>
            <person name="Hu Y."/>
        </authorList>
    </citation>
    <scope>NUCLEOTIDE SEQUENCE [LARGE SCALE GENOMIC DNA]</scope>
    <source>
        <strain evidence="10 11">HB172049</strain>
    </source>
</reference>
<evidence type="ECO:0000256" key="1">
    <source>
        <dbReference type="ARBA" id="ARBA00010518"/>
    </source>
</evidence>
<dbReference type="InterPro" id="IPR037152">
    <property type="entry name" value="L-asparaginase_N_sf"/>
</dbReference>
<dbReference type="PROSITE" id="PS00917">
    <property type="entry name" value="ASN_GLN_ASE_2"/>
    <property type="match status" value="1"/>
</dbReference>
<evidence type="ECO:0000259" key="8">
    <source>
        <dbReference type="Pfam" id="PF00710"/>
    </source>
</evidence>
<dbReference type="Gene3D" id="3.40.50.1170">
    <property type="entry name" value="L-asparaginase, N-terminal domain"/>
    <property type="match status" value="1"/>
</dbReference>
<dbReference type="EMBL" id="VFRQ01000014">
    <property type="protein sequence ID" value="TPE42104.1"/>
    <property type="molecule type" value="Genomic_DNA"/>
</dbReference>
<evidence type="ECO:0000256" key="7">
    <source>
        <dbReference type="PROSITE-ProRule" id="PRU10100"/>
    </source>
</evidence>
<feature type="active site" description="O-isoaspartyl threonine intermediate" evidence="4">
    <location>
        <position position="28"/>
    </location>
</feature>
<dbReference type="PIRSF" id="PIRSF001220">
    <property type="entry name" value="L-ASNase_gatD"/>
    <property type="match status" value="1"/>
</dbReference>
<dbReference type="OrthoDB" id="9788068at2"/>
<dbReference type="FunFam" id="3.40.50.40:FF:000001">
    <property type="entry name" value="L-asparaginase 1"/>
    <property type="match status" value="1"/>
</dbReference>
<dbReference type="InterPro" id="IPR027473">
    <property type="entry name" value="L-asparaginase_C"/>
</dbReference>
<proteinExistence type="inferred from homology"/>
<accession>A0A501W1Y8</accession>
<dbReference type="AlphaFoldDB" id="A0A501W1Y8"/>
<dbReference type="Pfam" id="PF17763">
    <property type="entry name" value="Asparaginase_C"/>
    <property type="match status" value="1"/>
</dbReference>
<dbReference type="SUPFAM" id="SSF53774">
    <property type="entry name" value="Glutaminase/Asparaginase"/>
    <property type="match status" value="1"/>
</dbReference>
<evidence type="ECO:0000259" key="9">
    <source>
        <dbReference type="Pfam" id="PF17763"/>
    </source>
</evidence>
<dbReference type="PROSITE" id="PS51732">
    <property type="entry name" value="ASN_GLN_ASE_3"/>
    <property type="match status" value="1"/>
</dbReference>
<keyword evidence="3" id="KW-0378">Hydrolase</keyword>
<evidence type="ECO:0000256" key="6">
    <source>
        <dbReference type="PROSITE-ProRule" id="PRU10099"/>
    </source>
</evidence>
<dbReference type="SFLD" id="SFLDS00057">
    <property type="entry name" value="Glutaminase/Asparaginase"/>
    <property type="match status" value="1"/>
</dbReference>
<feature type="active site" evidence="6">
    <location>
        <position position="28"/>
    </location>
</feature>
<evidence type="ECO:0000256" key="4">
    <source>
        <dbReference type="PIRSR" id="PIRSR001220-1"/>
    </source>
</evidence>
<keyword evidence="11" id="KW-1185">Reference proteome</keyword>
<dbReference type="NCBIfam" id="TIGR00519">
    <property type="entry name" value="asnASE_I"/>
    <property type="match status" value="1"/>
</dbReference>
<name>A0A501W1Y8_9BACT</name>
<comment type="caution">
    <text evidence="10">The sequence shown here is derived from an EMBL/GenBank/DDBJ whole genome shotgun (WGS) entry which is preliminary data.</text>
</comment>
<organism evidence="10 11">
    <name type="scientific">Pontibacter mangrovi</name>
    <dbReference type="NCBI Taxonomy" id="2589816"/>
    <lineage>
        <taxon>Bacteria</taxon>
        <taxon>Pseudomonadati</taxon>
        <taxon>Bacteroidota</taxon>
        <taxon>Cytophagia</taxon>
        <taxon>Cytophagales</taxon>
        <taxon>Hymenobacteraceae</taxon>
        <taxon>Pontibacter</taxon>
    </lineage>
</organism>
<dbReference type="InterPro" id="IPR040919">
    <property type="entry name" value="Asparaginase_C"/>
</dbReference>
<dbReference type="Gene3D" id="3.40.50.40">
    <property type="match status" value="1"/>
</dbReference>
<dbReference type="FunFam" id="3.40.50.1170:FF:000001">
    <property type="entry name" value="L-asparaginase 2"/>
    <property type="match status" value="1"/>
</dbReference>
<dbReference type="PROSITE" id="PS00144">
    <property type="entry name" value="ASN_GLN_ASE_1"/>
    <property type="match status" value="1"/>
</dbReference>
<dbReference type="Proteomes" id="UP000316727">
    <property type="component" value="Unassembled WGS sequence"/>
</dbReference>